<dbReference type="EMBL" id="BAAANS010000036">
    <property type="protein sequence ID" value="GAA2109342.1"/>
    <property type="molecule type" value="Genomic_DNA"/>
</dbReference>
<evidence type="ECO:0000313" key="2">
    <source>
        <dbReference type="Proteomes" id="UP001500897"/>
    </source>
</evidence>
<protein>
    <submittedName>
        <fullName evidence="1">Uncharacterized protein</fullName>
    </submittedName>
</protein>
<name>A0ABP5J171_9ACTN</name>
<reference evidence="2" key="1">
    <citation type="journal article" date="2019" name="Int. J. Syst. Evol. Microbiol.">
        <title>The Global Catalogue of Microorganisms (GCM) 10K type strain sequencing project: providing services to taxonomists for standard genome sequencing and annotation.</title>
        <authorList>
            <consortium name="The Broad Institute Genomics Platform"/>
            <consortium name="The Broad Institute Genome Sequencing Center for Infectious Disease"/>
            <person name="Wu L."/>
            <person name="Ma J."/>
        </authorList>
    </citation>
    <scope>NUCLEOTIDE SEQUENCE [LARGE SCALE GENOMIC DNA]</scope>
    <source>
        <strain evidence="2">JCM 14559</strain>
    </source>
</reference>
<comment type="caution">
    <text evidence="1">The sequence shown here is derived from an EMBL/GenBank/DDBJ whole genome shotgun (WGS) entry which is preliminary data.</text>
</comment>
<gene>
    <name evidence="1" type="ORF">GCM10009759_49880</name>
</gene>
<dbReference type="Proteomes" id="UP001500897">
    <property type="component" value="Unassembled WGS sequence"/>
</dbReference>
<organism evidence="1 2">
    <name type="scientific">Kitasatospora saccharophila</name>
    <dbReference type="NCBI Taxonomy" id="407973"/>
    <lineage>
        <taxon>Bacteria</taxon>
        <taxon>Bacillati</taxon>
        <taxon>Actinomycetota</taxon>
        <taxon>Actinomycetes</taxon>
        <taxon>Kitasatosporales</taxon>
        <taxon>Streptomycetaceae</taxon>
        <taxon>Kitasatospora</taxon>
    </lineage>
</organism>
<evidence type="ECO:0000313" key="1">
    <source>
        <dbReference type="EMBL" id="GAA2109342.1"/>
    </source>
</evidence>
<dbReference type="RefSeq" id="WP_344554822.1">
    <property type="nucleotide sequence ID" value="NZ_BAAANS010000036.1"/>
</dbReference>
<proteinExistence type="predicted"/>
<sequence length="44" mass="4869">MGPGPVERGLPGRAERFGWARTQIDAFRCPACGHLEPFARTRLS</sequence>
<keyword evidence="2" id="KW-1185">Reference proteome</keyword>
<accession>A0ABP5J171</accession>